<proteinExistence type="predicted"/>
<feature type="compositionally biased region" description="Polar residues" evidence="1">
    <location>
        <begin position="123"/>
        <end position="137"/>
    </location>
</feature>
<keyword evidence="3" id="KW-1185">Reference proteome</keyword>
<sequence length="155" mass="17225">MGDVHGNTYRTFSPSLPVSSGGHREDETTTDEESALLKLTHFVFNQFPDSMGSTPTFQDKPLGAGQEEFVARKKRSPLRPFRWKLQEATVAALKRKPPYTPSSSSSSRPYSKPSTSGFKCPQPQANTQPFKKTSSSRLMPKSRRSSAPSKAVFRK</sequence>
<evidence type="ECO:0000313" key="3">
    <source>
        <dbReference type="Proteomes" id="UP000324222"/>
    </source>
</evidence>
<feature type="region of interest" description="Disordered" evidence="1">
    <location>
        <begin position="92"/>
        <end position="155"/>
    </location>
</feature>
<organism evidence="2 3">
    <name type="scientific">Portunus trituberculatus</name>
    <name type="common">Swimming crab</name>
    <name type="synonym">Neptunus trituberculatus</name>
    <dbReference type="NCBI Taxonomy" id="210409"/>
    <lineage>
        <taxon>Eukaryota</taxon>
        <taxon>Metazoa</taxon>
        <taxon>Ecdysozoa</taxon>
        <taxon>Arthropoda</taxon>
        <taxon>Crustacea</taxon>
        <taxon>Multicrustacea</taxon>
        <taxon>Malacostraca</taxon>
        <taxon>Eumalacostraca</taxon>
        <taxon>Eucarida</taxon>
        <taxon>Decapoda</taxon>
        <taxon>Pleocyemata</taxon>
        <taxon>Brachyura</taxon>
        <taxon>Eubrachyura</taxon>
        <taxon>Portunoidea</taxon>
        <taxon>Portunidae</taxon>
        <taxon>Portuninae</taxon>
        <taxon>Portunus</taxon>
    </lineage>
</organism>
<feature type="region of interest" description="Disordered" evidence="1">
    <location>
        <begin position="1"/>
        <end position="34"/>
    </location>
</feature>
<dbReference type="AlphaFoldDB" id="A0A5B7F0K9"/>
<name>A0A5B7F0K9_PORTR</name>
<dbReference type="EMBL" id="VSRR010004172">
    <property type="protein sequence ID" value="MPC38788.1"/>
    <property type="molecule type" value="Genomic_DNA"/>
</dbReference>
<accession>A0A5B7F0K9</accession>
<comment type="caution">
    <text evidence="2">The sequence shown here is derived from an EMBL/GenBank/DDBJ whole genome shotgun (WGS) entry which is preliminary data.</text>
</comment>
<protein>
    <submittedName>
        <fullName evidence="2">Uncharacterized protein</fullName>
    </submittedName>
</protein>
<reference evidence="2 3" key="1">
    <citation type="submission" date="2019-05" db="EMBL/GenBank/DDBJ databases">
        <title>Another draft genome of Portunus trituberculatus and its Hox gene families provides insights of decapod evolution.</title>
        <authorList>
            <person name="Jeong J.-H."/>
            <person name="Song I."/>
            <person name="Kim S."/>
            <person name="Choi T."/>
            <person name="Kim D."/>
            <person name="Ryu S."/>
            <person name="Kim W."/>
        </authorList>
    </citation>
    <scope>NUCLEOTIDE SEQUENCE [LARGE SCALE GENOMIC DNA]</scope>
    <source>
        <tissue evidence="2">Muscle</tissue>
    </source>
</reference>
<gene>
    <name evidence="2" type="ORF">E2C01_032304</name>
</gene>
<feature type="compositionally biased region" description="Low complexity" evidence="1">
    <location>
        <begin position="101"/>
        <end position="116"/>
    </location>
</feature>
<evidence type="ECO:0000313" key="2">
    <source>
        <dbReference type="EMBL" id="MPC38788.1"/>
    </source>
</evidence>
<feature type="compositionally biased region" description="Polar residues" evidence="1">
    <location>
        <begin position="8"/>
        <end position="18"/>
    </location>
</feature>
<dbReference type="Proteomes" id="UP000324222">
    <property type="component" value="Unassembled WGS sequence"/>
</dbReference>
<evidence type="ECO:0000256" key="1">
    <source>
        <dbReference type="SAM" id="MobiDB-lite"/>
    </source>
</evidence>